<dbReference type="SUPFAM" id="SSF56112">
    <property type="entry name" value="Protein kinase-like (PK-like)"/>
    <property type="match status" value="1"/>
</dbReference>
<keyword evidence="4" id="KW-1185">Reference proteome</keyword>
<organism evidence="3 4">
    <name type="scientific">Porites evermanni</name>
    <dbReference type="NCBI Taxonomy" id="104178"/>
    <lineage>
        <taxon>Eukaryota</taxon>
        <taxon>Metazoa</taxon>
        <taxon>Cnidaria</taxon>
        <taxon>Anthozoa</taxon>
        <taxon>Hexacorallia</taxon>
        <taxon>Scleractinia</taxon>
        <taxon>Fungiina</taxon>
        <taxon>Poritidae</taxon>
        <taxon>Porites</taxon>
    </lineage>
</organism>
<name>A0ABN8SNU6_9CNID</name>
<dbReference type="PROSITE" id="PS50011">
    <property type="entry name" value="PROTEIN_KINASE_DOM"/>
    <property type="match status" value="1"/>
</dbReference>
<feature type="non-terminal residue" evidence="3">
    <location>
        <position position="276"/>
    </location>
</feature>
<dbReference type="InterPro" id="IPR011009">
    <property type="entry name" value="Kinase-like_dom_sf"/>
</dbReference>
<evidence type="ECO:0000259" key="2">
    <source>
        <dbReference type="PROSITE" id="PS50011"/>
    </source>
</evidence>
<dbReference type="EMBL" id="CALNXI010003440">
    <property type="protein sequence ID" value="CAH3193278.1"/>
    <property type="molecule type" value="Genomic_DNA"/>
</dbReference>
<dbReference type="InterPro" id="IPR000719">
    <property type="entry name" value="Prot_kinase_dom"/>
</dbReference>
<evidence type="ECO:0000313" key="4">
    <source>
        <dbReference type="Proteomes" id="UP001159427"/>
    </source>
</evidence>
<evidence type="ECO:0000313" key="3">
    <source>
        <dbReference type="EMBL" id="CAH3193278.1"/>
    </source>
</evidence>
<evidence type="ECO:0000256" key="1">
    <source>
        <dbReference type="SAM" id="MobiDB-lite"/>
    </source>
</evidence>
<feature type="domain" description="Protein kinase" evidence="2">
    <location>
        <begin position="123"/>
        <end position="276"/>
    </location>
</feature>
<feature type="compositionally biased region" description="Basic residues" evidence="1">
    <location>
        <begin position="28"/>
        <end position="37"/>
    </location>
</feature>
<sequence>MESNKKFKVRAKEFSKERQSYYKNLRKEQKKRRKKRTNVPPRVSREEQKKKRKLEDPEKCLPRGKRMVSASIQQEREKQKKKGETIVASQGRKSKSSILVSAAPKPMESSEFKERAAKNLIRKEWSRSIGSGTFGTYRGISVVIKQYKDKRYARNNSHNLSLLQKQGKHEARVLLNLGDHPGIPLLFRVSLKEVPVSLVLKFHGNGDESLAVNKAAKNKIVSGAHPLHPPPRSAPALEHINKCVFAHNDLETNHVVLEKRDDQVLHPVIIDFAKSV</sequence>
<proteinExistence type="predicted"/>
<gene>
    <name evidence="3" type="ORF">PEVE_00025569</name>
</gene>
<protein>
    <recommendedName>
        <fullName evidence="2">Protein kinase domain-containing protein</fullName>
    </recommendedName>
</protein>
<reference evidence="3 4" key="1">
    <citation type="submission" date="2022-05" db="EMBL/GenBank/DDBJ databases">
        <authorList>
            <consortium name="Genoscope - CEA"/>
            <person name="William W."/>
        </authorList>
    </citation>
    <scope>NUCLEOTIDE SEQUENCE [LARGE SCALE GENOMIC DNA]</scope>
</reference>
<feature type="compositionally biased region" description="Basic and acidic residues" evidence="1">
    <location>
        <begin position="43"/>
        <end position="61"/>
    </location>
</feature>
<feature type="compositionally biased region" description="Basic and acidic residues" evidence="1">
    <location>
        <begin position="10"/>
        <end position="20"/>
    </location>
</feature>
<feature type="compositionally biased region" description="Basic and acidic residues" evidence="1">
    <location>
        <begin position="74"/>
        <end position="84"/>
    </location>
</feature>
<dbReference type="Gene3D" id="1.10.510.10">
    <property type="entry name" value="Transferase(Phosphotransferase) domain 1"/>
    <property type="match status" value="1"/>
</dbReference>
<feature type="region of interest" description="Disordered" evidence="1">
    <location>
        <begin position="1"/>
        <end position="106"/>
    </location>
</feature>
<dbReference type="Proteomes" id="UP001159427">
    <property type="component" value="Unassembled WGS sequence"/>
</dbReference>
<comment type="caution">
    <text evidence="3">The sequence shown here is derived from an EMBL/GenBank/DDBJ whole genome shotgun (WGS) entry which is preliminary data.</text>
</comment>
<accession>A0ABN8SNU6</accession>